<evidence type="ECO:0000313" key="5">
    <source>
        <dbReference type="EMBL" id="GJJ08403.1"/>
    </source>
</evidence>
<dbReference type="GO" id="GO:0036503">
    <property type="term" value="P:ERAD pathway"/>
    <property type="evidence" value="ECO:0007669"/>
    <property type="project" value="TreeGrafter"/>
</dbReference>
<feature type="transmembrane region" description="Helical" evidence="3">
    <location>
        <begin position="58"/>
        <end position="80"/>
    </location>
</feature>
<keyword evidence="3" id="KW-1133">Transmembrane helix</keyword>
<dbReference type="PANTHER" id="PTHR44360">
    <property type="entry name" value="DNAJ HOMOLOG SUBFAMILY B MEMBER 9"/>
    <property type="match status" value="1"/>
</dbReference>
<dbReference type="Proteomes" id="UP001050691">
    <property type="component" value="Unassembled WGS sequence"/>
</dbReference>
<dbReference type="GO" id="GO:0051787">
    <property type="term" value="F:misfolded protein binding"/>
    <property type="evidence" value="ECO:0007669"/>
    <property type="project" value="TreeGrafter"/>
</dbReference>
<reference evidence="5" key="1">
    <citation type="submission" date="2021-10" db="EMBL/GenBank/DDBJ databases">
        <title>De novo Genome Assembly of Clathrus columnatus (Basidiomycota, Fungi) Using Illumina and Nanopore Sequence Data.</title>
        <authorList>
            <person name="Ogiso-Tanaka E."/>
            <person name="Itagaki H."/>
            <person name="Hosoya T."/>
            <person name="Hosaka K."/>
        </authorList>
    </citation>
    <scope>NUCLEOTIDE SEQUENCE</scope>
    <source>
        <strain evidence="5">MO-923</strain>
    </source>
</reference>
<dbReference type="AlphaFoldDB" id="A0AAV5A4K8"/>
<keyword evidence="3" id="KW-0812">Transmembrane</keyword>
<sequence>MPTAVSSPLVRSLLIYAGWFILPNSVTNIVFICFIRLRIKINPSYRPPVRGTPQAAILYRYCYASVMIAYLLITTIHTFASMPLNFYEILNVDPSADDHTLKVAFRQFARKNHPDRVGPAGEPLFIAVRDAYESLNDPVKRFAYDRFGSDAMTWRDCATPREYIKHGLLASSGYYIGTIGLLMLWSIFGIGNTGAYLYMSISIAIARVVPILFPSPTQTSSELLEMAKPLIDKLASLAMTTDQEVLRMLSMEFRSMHGSSAVPPFSPDSFALSPFTPSEEIVQALTNEMENLIIDKQLQTKPALRSQWEGVMERLRQQKQTRSASPIDGRTAPSVTSRGSPFPLDTLTKEEDEEADMLNRRAIPLSTG</sequence>
<dbReference type="Gene3D" id="1.10.287.110">
    <property type="entry name" value="DnaJ domain"/>
    <property type="match status" value="1"/>
</dbReference>
<dbReference type="Pfam" id="PF00226">
    <property type="entry name" value="DnaJ"/>
    <property type="match status" value="1"/>
</dbReference>
<evidence type="ECO:0000256" key="3">
    <source>
        <dbReference type="SAM" id="Phobius"/>
    </source>
</evidence>
<evidence type="ECO:0000256" key="2">
    <source>
        <dbReference type="SAM" id="MobiDB-lite"/>
    </source>
</evidence>
<evidence type="ECO:0000256" key="1">
    <source>
        <dbReference type="ARBA" id="ARBA00023186"/>
    </source>
</evidence>
<keyword evidence="3" id="KW-0472">Membrane</keyword>
<dbReference type="GO" id="GO:0051087">
    <property type="term" value="F:protein-folding chaperone binding"/>
    <property type="evidence" value="ECO:0007669"/>
    <property type="project" value="TreeGrafter"/>
</dbReference>
<dbReference type="InterPro" id="IPR001623">
    <property type="entry name" value="DnaJ_domain"/>
</dbReference>
<dbReference type="PROSITE" id="PS50076">
    <property type="entry name" value="DNAJ_2"/>
    <property type="match status" value="1"/>
</dbReference>
<keyword evidence="6" id="KW-1185">Reference proteome</keyword>
<feature type="transmembrane region" description="Helical" evidence="3">
    <location>
        <begin position="168"/>
        <end position="188"/>
    </location>
</feature>
<name>A0AAV5A4K8_9AGAM</name>
<organism evidence="5 6">
    <name type="scientific">Clathrus columnatus</name>
    <dbReference type="NCBI Taxonomy" id="1419009"/>
    <lineage>
        <taxon>Eukaryota</taxon>
        <taxon>Fungi</taxon>
        <taxon>Dikarya</taxon>
        <taxon>Basidiomycota</taxon>
        <taxon>Agaricomycotina</taxon>
        <taxon>Agaricomycetes</taxon>
        <taxon>Phallomycetidae</taxon>
        <taxon>Phallales</taxon>
        <taxon>Clathraceae</taxon>
        <taxon>Clathrus</taxon>
    </lineage>
</organism>
<evidence type="ECO:0000259" key="4">
    <source>
        <dbReference type="PROSITE" id="PS50076"/>
    </source>
</evidence>
<dbReference type="SMART" id="SM00271">
    <property type="entry name" value="DnaJ"/>
    <property type="match status" value="1"/>
</dbReference>
<proteinExistence type="predicted"/>
<dbReference type="SUPFAM" id="SSF46565">
    <property type="entry name" value="Chaperone J-domain"/>
    <property type="match status" value="1"/>
</dbReference>
<keyword evidence="1" id="KW-0143">Chaperone</keyword>
<dbReference type="EMBL" id="BPWL01000003">
    <property type="protein sequence ID" value="GJJ08403.1"/>
    <property type="molecule type" value="Genomic_DNA"/>
</dbReference>
<evidence type="ECO:0000313" key="6">
    <source>
        <dbReference type="Proteomes" id="UP001050691"/>
    </source>
</evidence>
<feature type="domain" description="J" evidence="4">
    <location>
        <begin position="85"/>
        <end position="148"/>
    </location>
</feature>
<accession>A0AAV5A4K8</accession>
<dbReference type="InterPro" id="IPR036869">
    <property type="entry name" value="J_dom_sf"/>
</dbReference>
<feature type="transmembrane region" description="Helical" evidence="3">
    <location>
        <begin position="13"/>
        <end position="37"/>
    </location>
</feature>
<dbReference type="InterPro" id="IPR051948">
    <property type="entry name" value="Hsp70_co-chaperone_J-domain"/>
</dbReference>
<gene>
    <name evidence="5" type="ORF">Clacol_002619</name>
</gene>
<dbReference type="PRINTS" id="PR00625">
    <property type="entry name" value="JDOMAIN"/>
</dbReference>
<feature type="region of interest" description="Disordered" evidence="2">
    <location>
        <begin position="314"/>
        <end position="368"/>
    </location>
</feature>
<dbReference type="GO" id="GO:0005783">
    <property type="term" value="C:endoplasmic reticulum"/>
    <property type="evidence" value="ECO:0007669"/>
    <property type="project" value="TreeGrafter"/>
</dbReference>
<protein>
    <recommendedName>
        <fullName evidence="4">J domain-containing protein</fullName>
    </recommendedName>
</protein>
<comment type="caution">
    <text evidence="5">The sequence shown here is derived from an EMBL/GenBank/DDBJ whole genome shotgun (WGS) entry which is preliminary data.</text>
</comment>
<dbReference type="CDD" id="cd06257">
    <property type="entry name" value="DnaJ"/>
    <property type="match status" value="1"/>
</dbReference>
<dbReference type="PANTHER" id="PTHR44360:SF1">
    <property type="entry name" value="DNAJ HOMOLOG SUBFAMILY B MEMBER 9"/>
    <property type="match status" value="1"/>
</dbReference>